<keyword evidence="14" id="KW-1185">Reference proteome</keyword>
<dbReference type="GO" id="GO:0004526">
    <property type="term" value="F:ribonuclease P activity"/>
    <property type="evidence" value="ECO:0007669"/>
    <property type="project" value="UniProtKB-EC"/>
</dbReference>
<dbReference type="InterPro" id="IPR031595">
    <property type="entry name" value="PRORP_C"/>
</dbReference>
<organism evidence="13 14">
    <name type="scientific">Vanilla planifolia</name>
    <name type="common">Vanilla</name>
    <dbReference type="NCBI Taxonomy" id="51239"/>
    <lineage>
        <taxon>Eukaryota</taxon>
        <taxon>Viridiplantae</taxon>
        <taxon>Streptophyta</taxon>
        <taxon>Embryophyta</taxon>
        <taxon>Tracheophyta</taxon>
        <taxon>Spermatophyta</taxon>
        <taxon>Magnoliopsida</taxon>
        <taxon>Liliopsida</taxon>
        <taxon>Asparagales</taxon>
        <taxon>Orchidaceae</taxon>
        <taxon>Vanilloideae</taxon>
        <taxon>Vanilleae</taxon>
        <taxon>Vanilla</taxon>
    </lineage>
</organism>
<comment type="similarity">
    <text evidence="3">Belongs to the PPR family. P subfamily.</text>
</comment>
<comment type="catalytic activity">
    <reaction evidence="1">
        <text>Endonucleolytic cleavage of RNA, removing 5'-extranucleotides from tRNA precursor.</text>
        <dbReference type="EC" id="3.1.26.5"/>
    </reaction>
</comment>
<dbReference type="EC" id="3.1.26.5" evidence="4"/>
<keyword evidence="11" id="KW-0464">Manganese</keyword>
<evidence type="ECO:0000313" key="14">
    <source>
        <dbReference type="Proteomes" id="UP000636800"/>
    </source>
</evidence>
<dbReference type="EMBL" id="JADCNL010000001">
    <property type="protein sequence ID" value="KAG0497711.1"/>
    <property type="molecule type" value="Genomic_DNA"/>
</dbReference>
<evidence type="ECO:0000259" key="12">
    <source>
        <dbReference type="Pfam" id="PF16953"/>
    </source>
</evidence>
<dbReference type="GO" id="GO:0046872">
    <property type="term" value="F:metal ion binding"/>
    <property type="evidence" value="ECO:0007669"/>
    <property type="project" value="UniProtKB-KW"/>
</dbReference>
<evidence type="ECO:0000256" key="4">
    <source>
        <dbReference type="ARBA" id="ARBA00012179"/>
    </source>
</evidence>
<dbReference type="Proteomes" id="UP000636800">
    <property type="component" value="Chromosome 1"/>
</dbReference>
<evidence type="ECO:0000313" key="13">
    <source>
        <dbReference type="EMBL" id="KAG0497711.1"/>
    </source>
</evidence>
<dbReference type="FunFam" id="3.40.50.11980:FF:000002">
    <property type="entry name" value="Proteinaceous RNase P 2"/>
    <property type="match status" value="1"/>
</dbReference>
<evidence type="ECO:0000256" key="6">
    <source>
        <dbReference type="ARBA" id="ARBA00022723"/>
    </source>
</evidence>
<dbReference type="GO" id="GO:0001682">
    <property type="term" value="P:tRNA 5'-leader removal"/>
    <property type="evidence" value="ECO:0007669"/>
    <property type="project" value="UniProtKB-ARBA"/>
</dbReference>
<comment type="cofactor">
    <cofactor evidence="2">
        <name>Mg(2+)</name>
        <dbReference type="ChEBI" id="CHEBI:18420"/>
    </cofactor>
</comment>
<evidence type="ECO:0000256" key="2">
    <source>
        <dbReference type="ARBA" id="ARBA00001946"/>
    </source>
</evidence>
<dbReference type="AlphaFoldDB" id="A0A835VIH0"/>
<dbReference type="Pfam" id="PF16953">
    <property type="entry name" value="PRORP"/>
    <property type="match status" value="1"/>
</dbReference>
<proteinExistence type="inferred from homology"/>
<protein>
    <recommendedName>
        <fullName evidence="4">ribonuclease P</fullName>
        <ecNumber evidence="4">3.1.26.5</ecNumber>
    </recommendedName>
</protein>
<evidence type="ECO:0000256" key="1">
    <source>
        <dbReference type="ARBA" id="ARBA00000928"/>
    </source>
</evidence>
<keyword evidence="8" id="KW-0378">Hydrolase</keyword>
<dbReference type="Gene3D" id="3.40.50.11980">
    <property type="match status" value="1"/>
</dbReference>
<accession>A0A835VIH0</accession>
<evidence type="ECO:0000256" key="10">
    <source>
        <dbReference type="ARBA" id="ARBA00022842"/>
    </source>
</evidence>
<keyword evidence="7" id="KW-0677">Repeat</keyword>
<sequence>MVRLAEEVACQFLFANNLKKAMDSYNKEKYSFDYWNGAKDEHCKAMPQMLGNGFGVVLIGLLSHGKGHSDRPMDLSMDAIRPLDGLHRTMPIETFLGLALEWLDSHDTYKAVIDGANVALYQQNFVDGEFSLLQLNAVVTELKERFQGKWPLVVLHRKRYCKLMENPSNRQLLETWCGAGAIYTTPVGSNDDWYWLYAAVKLKSLLVTNDEMRDHIYELLGSNFFPKWKERHQVKYTFLHGRLVLKMPPPYSLFIQESERGSWHVPLCDNNQDETSRIWLCITRQELTTDSLMENGGIMKKTLQAHDETTAGSIAGKRKERSP</sequence>
<evidence type="ECO:0000256" key="11">
    <source>
        <dbReference type="ARBA" id="ARBA00023211"/>
    </source>
</evidence>
<keyword evidence="9" id="KW-0862">Zinc</keyword>
<gene>
    <name evidence="13" type="ORF">HPP92_002402</name>
</gene>
<dbReference type="PANTHER" id="PTHR13547:SF13">
    <property type="entry name" value="PROTEINACEOUS RNASE P 2"/>
    <property type="match status" value="1"/>
</dbReference>
<name>A0A835VIH0_VANPL</name>
<reference evidence="13 14" key="1">
    <citation type="journal article" date="2020" name="Nat. Food">
        <title>A phased Vanilla planifolia genome enables genetic improvement of flavour and production.</title>
        <authorList>
            <person name="Hasing T."/>
            <person name="Tang H."/>
            <person name="Brym M."/>
            <person name="Khazi F."/>
            <person name="Huang T."/>
            <person name="Chambers A.H."/>
        </authorList>
    </citation>
    <scope>NUCLEOTIDE SEQUENCE [LARGE SCALE GENOMIC DNA]</scope>
    <source>
        <tissue evidence="13">Leaf</tissue>
    </source>
</reference>
<evidence type="ECO:0000256" key="8">
    <source>
        <dbReference type="ARBA" id="ARBA00022801"/>
    </source>
</evidence>
<keyword evidence="6" id="KW-0479">Metal-binding</keyword>
<evidence type="ECO:0000256" key="7">
    <source>
        <dbReference type="ARBA" id="ARBA00022737"/>
    </source>
</evidence>
<feature type="domain" description="PRORP" evidence="12">
    <location>
        <begin position="100"/>
        <end position="281"/>
    </location>
</feature>
<evidence type="ECO:0000256" key="9">
    <source>
        <dbReference type="ARBA" id="ARBA00022833"/>
    </source>
</evidence>
<dbReference type="PANTHER" id="PTHR13547">
    <property type="match status" value="1"/>
</dbReference>
<evidence type="ECO:0000256" key="3">
    <source>
        <dbReference type="ARBA" id="ARBA00007626"/>
    </source>
</evidence>
<keyword evidence="10" id="KW-0460">Magnesium</keyword>
<comment type="caution">
    <text evidence="13">The sequence shown here is derived from an EMBL/GenBank/DDBJ whole genome shotgun (WGS) entry which is preliminary data.</text>
</comment>
<evidence type="ECO:0000256" key="5">
    <source>
        <dbReference type="ARBA" id="ARBA00022694"/>
    </source>
</evidence>
<keyword evidence="5" id="KW-0819">tRNA processing</keyword>